<dbReference type="InterPro" id="IPR011009">
    <property type="entry name" value="Kinase-like_dom_sf"/>
</dbReference>
<name>A0A9P7VH74_9AGAR</name>
<gene>
    <name evidence="1" type="ORF">BT62DRAFT_1012425</name>
</gene>
<dbReference type="Gene3D" id="1.10.510.10">
    <property type="entry name" value="Transferase(Phosphotransferase) domain 1"/>
    <property type="match status" value="1"/>
</dbReference>
<dbReference type="SUPFAM" id="SSF56112">
    <property type="entry name" value="Protein kinase-like (PK-like)"/>
    <property type="match status" value="1"/>
</dbReference>
<dbReference type="RefSeq" id="XP_043034149.1">
    <property type="nucleotide sequence ID" value="XM_043177925.1"/>
</dbReference>
<accession>A0A9P7VH74</accession>
<evidence type="ECO:0000313" key="1">
    <source>
        <dbReference type="EMBL" id="KAG7440649.1"/>
    </source>
</evidence>
<dbReference type="EMBL" id="MU250568">
    <property type="protein sequence ID" value="KAG7440649.1"/>
    <property type="molecule type" value="Genomic_DNA"/>
</dbReference>
<evidence type="ECO:0000313" key="2">
    <source>
        <dbReference type="Proteomes" id="UP000812287"/>
    </source>
</evidence>
<evidence type="ECO:0008006" key="3">
    <source>
        <dbReference type="Google" id="ProtNLM"/>
    </source>
</evidence>
<reference evidence="1" key="1">
    <citation type="submission" date="2020-11" db="EMBL/GenBank/DDBJ databases">
        <title>Adaptations for nitrogen fixation in a non-lichenized fungal sporocarp promotes dispersal by wood-feeding termites.</title>
        <authorList>
            <consortium name="DOE Joint Genome Institute"/>
            <person name="Koch R.A."/>
            <person name="Yoon G."/>
            <person name="Arayal U."/>
            <person name="Lail K."/>
            <person name="Amirebrahimi M."/>
            <person name="Labutti K."/>
            <person name="Lipzen A."/>
            <person name="Riley R."/>
            <person name="Barry K."/>
            <person name="Henrissat B."/>
            <person name="Grigoriev I.V."/>
            <person name="Herr J.R."/>
            <person name="Aime M.C."/>
        </authorList>
    </citation>
    <scope>NUCLEOTIDE SEQUENCE</scope>
    <source>
        <strain evidence="1">MCA 3950</strain>
    </source>
</reference>
<proteinExistence type="predicted"/>
<dbReference type="Proteomes" id="UP000812287">
    <property type="component" value="Unassembled WGS sequence"/>
</dbReference>
<protein>
    <recommendedName>
        <fullName evidence="3">Protein kinase domain-containing protein</fullName>
    </recommendedName>
</protein>
<sequence length="296" mass="34138">MLRTQLSSLPFKDHRSPSELFWVKHQPYLENQGYLLRPRYHPDWCPSWIQKDGTNLREKNSFLLFEDQHRSIYTSVVLDAIRIEDGVKVALRIVPVGSQELAMMMHLSSPQMRSDPRNHTVPVLGTIPIPGEENDRVFVILPVLRWFHPPDFHCRRQFADAFRQILEGIDFMHENNIAHGDACTLNFLMDATNVCPKGFHMADTDSIDELGHGLHARPRCLTTKHFPEGKDAARTIELKCQIKTSPEFLSAPVPYNPFRLDVYNVRATFLSFCEKYAGVDEFKPFCVEMMAKDPSK</sequence>
<dbReference type="GeneID" id="66100212"/>
<comment type="caution">
    <text evidence="1">The sequence shown here is derived from an EMBL/GenBank/DDBJ whole genome shotgun (WGS) entry which is preliminary data.</text>
</comment>
<dbReference type="OrthoDB" id="5987198at2759"/>
<dbReference type="AlphaFoldDB" id="A0A9P7VH74"/>
<organism evidence="1 2">
    <name type="scientific">Guyanagaster necrorhizus</name>
    <dbReference type="NCBI Taxonomy" id="856835"/>
    <lineage>
        <taxon>Eukaryota</taxon>
        <taxon>Fungi</taxon>
        <taxon>Dikarya</taxon>
        <taxon>Basidiomycota</taxon>
        <taxon>Agaricomycotina</taxon>
        <taxon>Agaricomycetes</taxon>
        <taxon>Agaricomycetidae</taxon>
        <taxon>Agaricales</taxon>
        <taxon>Marasmiineae</taxon>
        <taxon>Physalacriaceae</taxon>
        <taxon>Guyanagaster</taxon>
    </lineage>
</organism>
<keyword evidence="2" id="KW-1185">Reference proteome</keyword>